<gene>
    <name evidence="1" type="ORF">OH136_05225</name>
</gene>
<dbReference type="RefSeq" id="WP_263952779.1">
    <property type="nucleotide sequence ID" value="NZ_JAOYFC010000001.1"/>
</dbReference>
<comment type="caution">
    <text evidence="1">The sequence shown here is derived from an EMBL/GenBank/DDBJ whole genome shotgun (WGS) entry which is preliminary data.</text>
</comment>
<reference evidence="1" key="1">
    <citation type="submission" date="2022-10" db="EMBL/GenBank/DDBJ databases">
        <authorList>
            <person name="Yue Y."/>
        </authorList>
    </citation>
    <scope>NUCLEOTIDE SEQUENCE</scope>
    <source>
        <strain evidence="1">Z654</strain>
    </source>
</reference>
<accession>A0AAE3J2D1</accession>
<dbReference type="Proteomes" id="UP001208041">
    <property type="component" value="Unassembled WGS sequence"/>
</dbReference>
<dbReference type="AlphaFoldDB" id="A0AAE3J2D1"/>
<evidence type="ECO:0000313" key="2">
    <source>
        <dbReference type="Proteomes" id="UP001208041"/>
    </source>
</evidence>
<sequence>MQVVFHLGVHSTDSDKLLKSLLKDKGKLALHGVAVPGPGKYRALIRTTIADLEGARSNQETRQKLFDSMLQDNTIERVVLTNENFICVTPRVFDGIGFYPQTIEKVVSYCNLFYGHDVEFQIAINNPAVLIPTLFNRMNDISYEEYLSGTDPMSLRWSSVINQIREASPQSKITCWCNEDAPVIWSEVLHSLVGLDTSFAFRGEYDLLDEIMTKEGLERFYAYLKTHPPQSALQQRRIIAAFLDKFVREEVLDIEIDLPGWDDDYVAALTAIYEDDILEIKRIPGVRFIEP</sequence>
<name>A0AAE3J2D1_9RHOB</name>
<dbReference type="EMBL" id="JAOYFC010000001">
    <property type="protein sequence ID" value="MCV6823952.1"/>
    <property type="molecule type" value="Genomic_DNA"/>
</dbReference>
<keyword evidence="2" id="KW-1185">Reference proteome</keyword>
<organism evidence="1 2">
    <name type="scientific">Halocynthiibacter halioticoli</name>
    <dbReference type="NCBI Taxonomy" id="2986804"/>
    <lineage>
        <taxon>Bacteria</taxon>
        <taxon>Pseudomonadati</taxon>
        <taxon>Pseudomonadota</taxon>
        <taxon>Alphaproteobacteria</taxon>
        <taxon>Rhodobacterales</taxon>
        <taxon>Paracoccaceae</taxon>
        <taxon>Halocynthiibacter</taxon>
    </lineage>
</organism>
<protein>
    <submittedName>
        <fullName evidence="1">Uncharacterized protein</fullName>
    </submittedName>
</protein>
<proteinExistence type="predicted"/>
<evidence type="ECO:0000313" key="1">
    <source>
        <dbReference type="EMBL" id="MCV6823952.1"/>
    </source>
</evidence>